<dbReference type="PANTHER" id="PTHR12669:SF12">
    <property type="entry name" value="EUKARYOTIC TRANSLATION INITIATION FACTOR 4E-BINDING PROTEIN"/>
    <property type="match status" value="1"/>
</dbReference>
<dbReference type="GO" id="GO:0008190">
    <property type="term" value="F:eukaryotic initiation factor 4E binding"/>
    <property type="evidence" value="ECO:0007669"/>
    <property type="project" value="InterPro"/>
</dbReference>
<gene>
    <name evidence="5" type="ORF">B4U79_08472</name>
</gene>
<evidence type="ECO:0000313" key="5">
    <source>
        <dbReference type="EMBL" id="RWS16931.1"/>
    </source>
</evidence>
<dbReference type="OrthoDB" id="19729at2759"/>
<keyword evidence="2" id="KW-0810">Translation regulation</keyword>
<comment type="similarity">
    <text evidence="1">Belongs to the eIF4E-binding protein family.</text>
</comment>
<protein>
    <submittedName>
        <fullName evidence="5">Eukaryotic translation initiation factor 4E binding protein-like protein</fullName>
    </submittedName>
</protein>
<keyword evidence="5" id="KW-0648">Protein biosynthesis</keyword>
<sequence length="142" mass="15240">MSSPKNAKNSCNQKGSRLIPTAARRVYVNDVSQLGADYSSTPGGTLFSTTPGGTRIIYDRGFLLQMRNSPLTKTPPKNLPYIPGVTNKAVDEGKENKLPQSAVLETINESTVTNAVNNSQKGPKVGNLNGENGDEPQFSIEM</sequence>
<dbReference type="GO" id="GO:0045947">
    <property type="term" value="P:negative regulation of translational initiation"/>
    <property type="evidence" value="ECO:0007669"/>
    <property type="project" value="InterPro"/>
</dbReference>
<proteinExistence type="inferred from homology"/>
<feature type="region of interest" description="Disordered" evidence="4">
    <location>
        <begin position="113"/>
        <end position="142"/>
    </location>
</feature>
<dbReference type="PANTHER" id="PTHR12669">
    <property type="entry name" value="EUKARYOTIC TRANSLATION INITIATION FACTOR 4E-BINDING PROTEIN"/>
    <property type="match status" value="1"/>
</dbReference>
<dbReference type="EMBL" id="NCKU01000146">
    <property type="protein sequence ID" value="RWS16931.1"/>
    <property type="molecule type" value="Genomic_DNA"/>
</dbReference>
<organism evidence="5 6">
    <name type="scientific">Dinothrombium tinctorium</name>
    <dbReference type="NCBI Taxonomy" id="1965070"/>
    <lineage>
        <taxon>Eukaryota</taxon>
        <taxon>Metazoa</taxon>
        <taxon>Ecdysozoa</taxon>
        <taxon>Arthropoda</taxon>
        <taxon>Chelicerata</taxon>
        <taxon>Arachnida</taxon>
        <taxon>Acari</taxon>
        <taxon>Acariformes</taxon>
        <taxon>Trombidiformes</taxon>
        <taxon>Prostigmata</taxon>
        <taxon>Anystina</taxon>
        <taxon>Parasitengona</taxon>
        <taxon>Trombidioidea</taxon>
        <taxon>Trombidiidae</taxon>
        <taxon>Dinothrombium</taxon>
    </lineage>
</organism>
<dbReference type="GO" id="GO:0003743">
    <property type="term" value="F:translation initiation factor activity"/>
    <property type="evidence" value="ECO:0007669"/>
    <property type="project" value="UniProtKB-KW"/>
</dbReference>
<reference evidence="5 6" key="1">
    <citation type="journal article" date="2018" name="Gigascience">
        <title>Genomes of trombidid mites reveal novel predicted allergens and laterally-transferred genes associated with secondary metabolism.</title>
        <authorList>
            <person name="Dong X."/>
            <person name="Chaisiri K."/>
            <person name="Xia D."/>
            <person name="Armstrong S.D."/>
            <person name="Fang Y."/>
            <person name="Donnelly M.J."/>
            <person name="Kadowaki T."/>
            <person name="McGarry J.W."/>
            <person name="Darby A.C."/>
            <person name="Makepeace B.L."/>
        </authorList>
    </citation>
    <scope>NUCLEOTIDE SEQUENCE [LARGE SCALE GENOMIC DNA]</scope>
    <source>
        <strain evidence="5">UoL-WK</strain>
    </source>
</reference>
<evidence type="ECO:0000313" key="6">
    <source>
        <dbReference type="Proteomes" id="UP000285301"/>
    </source>
</evidence>
<dbReference type="AlphaFoldDB" id="A0A443RNS3"/>
<keyword evidence="6" id="KW-1185">Reference proteome</keyword>
<dbReference type="InterPro" id="IPR008606">
    <property type="entry name" value="EIF4EBP"/>
</dbReference>
<dbReference type="Pfam" id="PF05456">
    <property type="entry name" value="eIF_4EBP"/>
    <property type="match status" value="1"/>
</dbReference>
<keyword evidence="3" id="KW-0652">Protein synthesis inhibitor</keyword>
<keyword evidence="5" id="KW-0396">Initiation factor</keyword>
<comment type="caution">
    <text evidence="5">The sequence shown here is derived from an EMBL/GenBank/DDBJ whole genome shotgun (WGS) entry which is preliminary data.</text>
</comment>
<evidence type="ECO:0000256" key="3">
    <source>
        <dbReference type="ARBA" id="ARBA00023193"/>
    </source>
</evidence>
<evidence type="ECO:0000256" key="4">
    <source>
        <dbReference type="SAM" id="MobiDB-lite"/>
    </source>
</evidence>
<dbReference type="Proteomes" id="UP000285301">
    <property type="component" value="Unassembled WGS sequence"/>
</dbReference>
<dbReference type="GO" id="GO:0005737">
    <property type="term" value="C:cytoplasm"/>
    <property type="evidence" value="ECO:0007669"/>
    <property type="project" value="TreeGrafter"/>
</dbReference>
<evidence type="ECO:0000256" key="2">
    <source>
        <dbReference type="ARBA" id="ARBA00022845"/>
    </source>
</evidence>
<name>A0A443RNS3_9ACAR</name>
<dbReference type="STRING" id="1965070.A0A443RNS3"/>
<accession>A0A443RNS3</accession>
<evidence type="ECO:0000256" key="1">
    <source>
        <dbReference type="ARBA" id="ARBA00005480"/>
    </source>
</evidence>